<evidence type="ECO:0000256" key="1">
    <source>
        <dbReference type="SAM" id="SignalP"/>
    </source>
</evidence>
<feature type="signal peptide" evidence="1">
    <location>
        <begin position="1"/>
        <end position="22"/>
    </location>
</feature>
<evidence type="ECO:0000259" key="2">
    <source>
        <dbReference type="Pfam" id="PF13568"/>
    </source>
</evidence>
<feature type="domain" description="Outer membrane protein beta-barrel" evidence="2">
    <location>
        <begin position="22"/>
        <end position="237"/>
    </location>
</feature>
<accession>A0A9D1X9G4</accession>
<reference evidence="3" key="1">
    <citation type="journal article" date="2021" name="PeerJ">
        <title>Extensive microbial diversity within the chicken gut microbiome revealed by metagenomics and culture.</title>
        <authorList>
            <person name="Gilroy R."/>
            <person name="Ravi A."/>
            <person name="Getino M."/>
            <person name="Pursley I."/>
            <person name="Horton D.L."/>
            <person name="Alikhan N.F."/>
            <person name="Baker D."/>
            <person name="Gharbi K."/>
            <person name="Hall N."/>
            <person name="Watson M."/>
            <person name="Adriaenssens E.M."/>
            <person name="Foster-Nyarko E."/>
            <person name="Jarju S."/>
            <person name="Secka A."/>
            <person name="Antonio M."/>
            <person name="Oren A."/>
            <person name="Chaudhuri R.R."/>
            <person name="La Ragione R."/>
            <person name="Hildebrand F."/>
            <person name="Pallen M.J."/>
        </authorList>
    </citation>
    <scope>NUCLEOTIDE SEQUENCE</scope>
    <source>
        <strain evidence="3">ChiGjej6B6-14162</strain>
    </source>
</reference>
<protein>
    <submittedName>
        <fullName evidence="3">PorT family protein</fullName>
    </submittedName>
</protein>
<organism evidence="3 4">
    <name type="scientific">Candidatus Parabacteroides intestinipullorum</name>
    <dbReference type="NCBI Taxonomy" id="2838723"/>
    <lineage>
        <taxon>Bacteria</taxon>
        <taxon>Pseudomonadati</taxon>
        <taxon>Bacteroidota</taxon>
        <taxon>Bacteroidia</taxon>
        <taxon>Bacteroidales</taxon>
        <taxon>Tannerellaceae</taxon>
        <taxon>Parabacteroides</taxon>
    </lineage>
</organism>
<comment type="caution">
    <text evidence="3">The sequence shown here is derived from an EMBL/GenBank/DDBJ whole genome shotgun (WGS) entry which is preliminary data.</text>
</comment>
<name>A0A9D1X9G4_9BACT</name>
<dbReference type="Pfam" id="PF13568">
    <property type="entry name" value="OMP_b-brl_2"/>
    <property type="match status" value="1"/>
</dbReference>
<evidence type="ECO:0000313" key="4">
    <source>
        <dbReference type="Proteomes" id="UP000886740"/>
    </source>
</evidence>
<proteinExistence type="predicted"/>
<reference evidence="3" key="2">
    <citation type="submission" date="2021-04" db="EMBL/GenBank/DDBJ databases">
        <authorList>
            <person name="Gilroy R."/>
        </authorList>
    </citation>
    <scope>NUCLEOTIDE SEQUENCE</scope>
    <source>
        <strain evidence="3">ChiGjej6B6-14162</strain>
    </source>
</reference>
<dbReference type="InterPro" id="IPR025665">
    <property type="entry name" value="Beta-barrel_OMP_2"/>
</dbReference>
<dbReference type="Proteomes" id="UP000886740">
    <property type="component" value="Unassembled WGS sequence"/>
</dbReference>
<keyword evidence="1" id="KW-0732">Signal</keyword>
<dbReference type="AlphaFoldDB" id="A0A9D1X9G4"/>
<dbReference type="EMBL" id="DXEL01000056">
    <property type="protein sequence ID" value="HIX75006.1"/>
    <property type="molecule type" value="Genomic_DNA"/>
</dbReference>
<gene>
    <name evidence="3" type="ORF">H9977_08265</name>
</gene>
<evidence type="ECO:0000313" key="3">
    <source>
        <dbReference type="EMBL" id="HIX75006.1"/>
    </source>
</evidence>
<feature type="chain" id="PRO_5038483915" evidence="1">
    <location>
        <begin position="23"/>
        <end position="261"/>
    </location>
</feature>
<sequence length="261" mass="29553">MRKISWFGLMVACLLASVRLSAQEERNWGIIASSLKGLEYSVKAGVNIGGTSPLPLPREIRSIDGYRPTLCISLEGDVKKWFGERRHWGMLVGLRLENKGMETKATVKSYKMEIIGNGGERLSGYWTGGVQTKVKNSFFSIPVLALYRLNDRVEFSAGPYVSFLTNGDFYGYVYDGYLREIDPTGVKVEFTGENRATYDFSSEQRKVHWGLQAGAEWKAFKHLIVFGDLTWGLNDLFVKDFQTISFAMYPIYLNAGFGYFF</sequence>